<accession>A0A3N4IP45</accession>
<feature type="compositionally biased region" description="Polar residues" evidence="1">
    <location>
        <begin position="68"/>
        <end position="77"/>
    </location>
</feature>
<evidence type="ECO:0000313" key="3">
    <source>
        <dbReference type="Proteomes" id="UP000275078"/>
    </source>
</evidence>
<reference evidence="2 3" key="1">
    <citation type="journal article" date="2018" name="Nat. Ecol. Evol.">
        <title>Pezizomycetes genomes reveal the molecular basis of ectomycorrhizal truffle lifestyle.</title>
        <authorList>
            <person name="Murat C."/>
            <person name="Payen T."/>
            <person name="Noel B."/>
            <person name="Kuo A."/>
            <person name="Morin E."/>
            <person name="Chen J."/>
            <person name="Kohler A."/>
            <person name="Krizsan K."/>
            <person name="Balestrini R."/>
            <person name="Da Silva C."/>
            <person name="Montanini B."/>
            <person name="Hainaut M."/>
            <person name="Levati E."/>
            <person name="Barry K.W."/>
            <person name="Belfiori B."/>
            <person name="Cichocki N."/>
            <person name="Clum A."/>
            <person name="Dockter R.B."/>
            <person name="Fauchery L."/>
            <person name="Guy J."/>
            <person name="Iotti M."/>
            <person name="Le Tacon F."/>
            <person name="Lindquist E.A."/>
            <person name="Lipzen A."/>
            <person name="Malagnac F."/>
            <person name="Mello A."/>
            <person name="Molinier V."/>
            <person name="Miyauchi S."/>
            <person name="Poulain J."/>
            <person name="Riccioni C."/>
            <person name="Rubini A."/>
            <person name="Sitrit Y."/>
            <person name="Splivallo R."/>
            <person name="Traeger S."/>
            <person name="Wang M."/>
            <person name="Zifcakova L."/>
            <person name="Wipf D."/>
            <person name="Zambonelli A."/>
            <person name="Paolocci F."/>
            <person name="Nowrousian M."/>
            <person name="Ottonello S."/>
            <person name="Baldrian P."/>
            <person name="Spatafora J.W."/>
            <person name="Henrissat B."/>
            <person name="Nagy L.G."/>
            <person name="Aury J.M."/>
            <person name="Wincker P."/>
            <person name="Grigoriev I.V."/>
            <person name="Bonfante P."/>
            <person name="Martin F.M."/>
        </authorList>
    </citation>
    <scope>NUCLEOTIDE SEQUENCE [LARGE SCALE GENOMIC DNA]</scope>
    <source>
        <strain evidence="2 3">RN42</strain>
    </source>
</reference>
<evidence type="ECO:0000313" key="2">
    <source>
        <dbReference type="EMBL" id="RPA83384.1"/>
    </source>
</evidence>
<feature type="region of interest" description="Disordered" evidence="1">
    <location>
        <begin position="64"/>
        <end position="151"/>
    </location>
</feature>
<evidence type="ECO:0000256" key="1">
    <source>
        <dbReference type="SAM" id="MobiDB-lite"/>
    </source>
</evidence>
<proteinExistence type="predicted"/>
<keyword evidence="3" id="KW-1185">Reference proteome</keyword>
<dbReference type="AlphaFoldDB" id="A0A3N4IP45"/>
<dbReference type="EMBL" id="ML119665">
    <property type="protein sequence ID" value="RPA83384.1"/>
    <property type="molecule type" value="Genomic_DNA"/>
</dbReference>
<protein>
    <submittedName>
        <fullName evidence="2">Uncharacterized protein</fullName>
    </submittedName>
</protein>
<dbReference type="Proteomes" id="UP000275078">
    <property type="component" value="Unassembled WGS sequence"/>
</dbReference>
<sequence length="151" mass="17093">MGPIPTTHTAITVNTIPTRVSNERALQILNHHLLKYHTPATVITTNPLVHANLLKIRSCMMGEKPDLNSHSSYNNEGLNMEMDNGGYENNALEGVELGEDTDGEGMTTDYEANTDVDVEIDRERRKAEKKARRKAERREAEELKRKRAHDE</sequence>
<feature type="compositionally biased region" description="Basic and acidic residues" evidence="1">
    <location>
        <begin position="136"/>
        <end position="151"/>
    </location>
</feature>
<name>A0A3N4IP45_ASCIM</name>
<gene>
    <name evidence="2" type="ORF">BJ508DRAFT_413578</name>
</gene>
<organism evidence="2 3">
    <name type="scientific">Ascobolus immersus RN42</name>
    <dbReference type="NCBI Taxonomy" id="1160509"/>
    <lineage>
        <taxon>Eukaryota</taxon>
        <taxon>Fungi</taxon>
        <taxon>Dikarya</taxon>
        <taxon>Ascomycota</taxon>
        <taxon>Pezizomycotina</taxon>
        <taxon>Pezizomycetes</taxon>
        <taxon>Pezizales</taxon>
        <taxon>Ascobolaceae</taxon>
        <taxon>Ascobolus</taxon>
    </lineage>
</organism>